<dbReference type="Gene3D" id="3.40.630.30">
    <property type="match status" value="1"/>
</dbReference>
<dbReference type="InterPro" id="IPR000182">
    <property type="entry name" value="GNAT_dom"/>
</dbReference>
<evidence type="ECO:0000259" key="1">
    <source>
        <dbReference type="PROSITE" id="PS51186"/>
    </source>
</evidence>
<protein>
    <submittedName>
        <fullName evidence="2">GCN5-related N-acetyltransferase</fullName>
    </submittedName>
</protein>
<name>A1TNC9_PARC0</name>
<feature type="domain" description="N-acetyltransferase" evidence="1">
    <location>
        <begin position="26"/>
        <end position="189"/>
    </location>
</feature>
<proteinExistence type="predicted"/>
<dbReference type="AlphaFoldDB" id="A1TNC9"/>
<dbReference type="CDD" id="cd04301">
    <property type="entry name" value="NAT_SF"/>
    <property type="match status" value="1"/>
</dbReference>
<dbReference type="SUPFAM" id="SSF55729">
    <property type="entry name" value="Acyl-CoA N-acyltransferases (Nat)"/>
    <property type="match status" value="1"/>
</dbReference>
<dbReference type="EMBL" id="CP000512">
    <property type="protein sequence ID" value="ABM32467.1"/>
    <property type="molecule type" value="Genomic_DNA"/>
</dbReference>
<accession>A1TNC9</accession>
<dbReference type="eggNOG" id="COG1247">
    <property type="taxonomic scope" value="Bacteria"/>
</dbReference>
<dbReference type="STRING" id="397945.Aave_1883"/>
<dbReference type="PROSITE" id="PS51186">
    <property type="entry name" value="GNAT"/>
    <property type="match status" value="1"/>
</dbReference>
<dbReference type="Pfam" id="PF00583">
    <property type="entry name" value="Acetyltransf_1"/>
    <property type="match status" value="1"/>
</dbReference>
<dbReference type="Proteomes" id="UP000002596">
    <property type="component" value="Chromosome"/>
</dbReference>
<dbReference type="InterPro" id="IPR016181">
    <property type="entry name" value="Acyl_CoA_acyltransferase"/>
</dbReference>
<evidence type="ECO:0000313" key="2">
    <source>
        <dbReference type="EMBL" id="ABM32467.1"/>
    </source>
</evidence>
<organism evidence="2 3">
    <name type="scientific">Paracidovorax citrulli (strain AAC00-1)</name>
    <name type="common">Acidovorax citrulli</name>
    <dbReference type="NCBI Taxonomy" id="397945"/>
    <lineage>
        <taxon>Bacteria</taxon>
        <taxon>Pseudomonadati</taxon>
        <taxon>Pseudomonadota</taxon>
        <taxon>Betaproteobacteria</taxon>
        <taxon>Burkholderiales</taxon>
        <taxon>Comamonadaceae</taxon>
        <taxon>Paracidovorax</taxon>
    </lineage>
</organism>
<dbReference type="KEGG" id="aav:Aave_1883"/>
<evidence type="ECO:0000313" key="3">
    <source>
        <dbReference type="Proteomes" id="UP000002596"/>
    </source>
</evidence>
<dbReference type="PANTHER" id="PTHR43072">
    <property type="entry name" value="N-ACETYLTRANSFERASE"/>
    <property type="match status" value="1"/>
</dbReference>
<sequence>MRHATWPPGQRHAAKPAIISTSRRMPNIRPSRDEDLPAITAIYAHHVLHGTGTFETDPPSATDMAARRADVLARGLPYLVAEEQEEILGFAYANWFKPRPAYRFSAEDSIYVADAARGRGVGRLLLDALCGAAEAAGVRKLLAVIGDSANAGSVGVHRAAGFTEIGVMRSVGWKFGAWRDVVLMEKPLGAADTTAPE</sequence>
<gene>
    <name evidence="2" type="ordered locus">Aave_1883</name>
</gene>
<dbReference type="HOGENOM" id="CLU_013985_4_2_4"/>
<reference evidence="2 3" key="1">
    <citation type="submission" date="2006-12" db="EMBL/GenBank/DDBJ databases">
        <title>Complete sequence of Acidovorax avenae subsp. citrulli AAC00-1.</title>
        <authorList>
            <consortium name="US DOE Joint Genome Institute"/>
            <person name="Copeland A."/>
            <person name="Lucas S."/>
            <person name="Lapidus A."/>
            <person name="Barry K."/>
            <person name="Detter J.C."/>
            <person name="Glavina del Rio T."/>
            <person name="Dalin E."/>
            <person name="Tice H."/>
            <person name="Pitluck S."/>
            <person name="Kiss H."/>
            <person name="Brettin T."/>
            <person name="Bruce D."/>
            <person name="Han C."/>
            <person name="Tapia R."/>
            <person name="Gilna P."/>
            <person name="Schmutz J."/>
            <person name="Larimer F."/>
            <person name="Land M."/>
            <person name="Hauser L."/>
            <person name="Kyrpides N."/>
            <person name="Kim E."/>
            <person name="Stahl D."/>
            <person name="Richardson P."/>
        </authorList>
    </citation>
    <scope>NUCLEOTIDE SEQUENCE [LARGE SCALE GENOMIC DNA]</scope>
    <source>
        <strain evidence="2 3">AAC00-1</strain>
    </source>
</reference>
<dbReference type="PANTHER" id="PTHR43072:SF8">
    <property type="entry name" value="ACYLTRANSFERASE FABY-RELATED"/>
    <property type="match status" value="1"/>
</dbReference>
<dbReference type="GO" id="GO:0016747">
    <property type="term" value="F:acyltransferase activity, transferring groups other than amino-acyl groups"/>
    <property type="evidence" value="ECO:0007669"/>
    <property type="project" value="InterPro"/>
</dbReference>